<gene>
    <name evidence="1" type="ORF">M501DRAFT_1002209</name>
</gene>
<dbReference type="AlphaFoldDB" id="A0A9P4VK66"/>
<dbReference type="OrthoDB" id="2157530at2759"/>
<evidence type="ECO:0000313" key="2">
    <source>
        <dbReference type="Proteomes" id="UP000799429"/>
    </source>
</evidence>
<organism evidence="1 2">
    <name type="scientific">Patellaria atrata CBS 101060</name>
    <dbReference type="NCBI Taxonomy" id="1346257"/>
    <lineage>
        <taxon>Eukaryota</taxon>
        <taxon>Fungi</taxon>
        <taxon>Dikarya</taxon>
        <taxon>Ascomycota</taxon>
        <taxon>Pezizomycotina</taxon>
        <taxon>Dothideomycetes</taxon>
        <taxon>Dothideomycetes incertae sedis</taxon>
        <taxon>Patellariales</taxon>
        <taxon>Patellariaceae</taxon>
        <taxon>Patellaria</taxon>
    </lineage>
</organism>
<protein>
    <submittedName>
        <fullName evidence="1">Uncharacterized protein</fullName>
    </submittedName>
</protein>
<dbReference type="EMBL" id="MU006129">
    <property type="protein sequence ID" value="KAF2834148.1"/>
    <property type="molecule type" value="Genomic_DNA"/>
</dbReference>
<feature type="non-terminal residue" evidence="1">
    <location>
        <position position="80"/>
    </location>
</feature>
<name>A0A9P4VK66_9PEZI</name>
<sequence>MVVYLSVNIFDDEAINLAHDAVKAHVDYPLFHSWFNGVWIVQEVTLAAKLVMSCGHYTMDWTTSACVLEILRGAYRQLPL</sequence>
<reference evidence="1" key="1">
    <citation type="journal article" date="2020" name="Stud. Mycol.">
        <title>101 Dothideomycetes genomes: a test case for predicting lifestyles and emergence of pathogens.</title>
        <authorList>
            <person name="Haridas S."/>
            <person name="Albert R."/>
            <person name="Binder M."/>
            <person name="Bloem J."/>
            <person name="Labutti K."/>
            <person name="Salamov A."/>
            <person name="Andreopoulos B."/>
            <person name="Baker S."/>
            <person name="Barry K."/>
            <person name="Bills G."/>
            <person name="Bluhm B."/>
            <person name="Cannon C."/>
            <person name="Castanera R."/>
            <person name="Culley D."/>
            <person name="Daum C."/>
            <person name="Ezra D."/>
            <person name="Gonzalez J."/>
            <person name="Henrissat B."/>
            <person name="Kuo A."/>
            <person name="Liang C."/>
            <person name="Lipzen A."/>
            <person name="Lutzoni F."/>
            <person name="Magnuson J."/>
            <person name="Mondo S."/>
            <person name="Nolan M."/>
            <person name="Ohm R."/>
            <person name="Pangilinan J."/>
            <person name="Park H.-J."/>
            <person name="Ramirez L."/>
            <person name="Alfaro M."/>
            <person name="Sun H."/>
            <person name="Tritt A."/>
            <person name="Yoshinaga Y."/>
            <person name="Zwiers L.-H."/>
            <person name="Turgeon B."/>
            <person name="Goodwin S."/>
            <person name="Spatafora J."/>
            <person name="Crous P."/>
            <person name="Grigoriev I."/>
        </authorList>
    </citation>
    <scope>NUCLEOTIDE SEQUENCE</scope>
    <source>
        <strain evidence="1">CBS 101060</strain>
    </source>
</reference>
<proteinExistence type="predicted"/>
<comment type="caution">
    <text evidence="1">The sequence shown here is derived from an EMBL/GenBank/DDBJ whole genome shotgun (WGS) entry which is preliminary data.</text>
</comment>
<dbReference type="Proteomes" id="UP000799429">
    <property type="component" value="Unassembled WGS sequence"/>
</dbReference>
<evidence type="ECO:0000313" key="1">
    <source>
        <dbReference type="EMBL" id="KAF2834148.1"/>
    </source>
</evidence>
<accession>A0A9P4VK66</accession>
<keyword evidence="2" id="KW-1185">Reference proteome</keyword>